<proteinExistence type="inferred from homology"/>
<dbReference type="Gene3D" id="3.90.120.10">
    <property type="entry name" value="DNA Methylase, subunit A, domain 2"/>
    <property type="match status" value="1"/>
</dbReference>
<dbReference type="GO" id="GO:0044027">
    <property type="term" value="P:negative regulation of gene expression via chromosomal CpG island methylation"/>
    <property type="evidence" value="ECO:0007669"/>
    <property type="project" value="TreeGrafter"/>
</dbReference>
<comment type="catalytic activity">
    <reaction evidence="7">
        <text>a 2'-deoxycytidine in DNA + S-adenosyl-L-methionine = a 5-methyl-2'-deoxycytidine in DNA + S-adenosyl-L-homocysteine + H(+)</text>
        <dbReference type="Rhea" id="RHEA:13681"/>
        <dbReference type="Rhea" id="RHEA-COMP:11369"/>
        <dbReference type="Rhea" id="RHEA-COMP:11370"/>
        <dbReference type="ChEBI" id="CHEBI:15378"/>
        <dbReference type="ChEBI" id="CHEBI:57856"/>
        <dbReference type="ChEBI" id="CHEBI:59789"/>
        <dbReference type="ChEBI" id="CHEBI:85452"/>
        <dbReference type="ChEBI" id="CHEBI:85454"/>
        <dbReference type="EC" id="2.1.1.37"/>
    </reaction>
</comment>
<evidence type="ECO:0000256" key="1">
    <source>
        <dbReference type="ARBA" id="ARBA00022603"/>
    </source>
</evidence>
<dbReference type="InterPro" id="IPR031303">
    <property type="entry name" value="C5_meth_CS"/>
</dbReference>
<reference evidence="8 9" key="1">
    <citation type="journal article" date="2019" name="Genome Biol. Evol.">
        <title>Day and night: Metabolic profiles and evolutionary relationships of six axenic non-marine cyanobacteria.</title>
        <authorList>
            <person name="Will S.E."/>
            <person name="Henke P."/>
            <person name="Boedeker C."/>
            <person name="Huang S."/>
            <person name="Brinkmann H."/>
            <person name="Rohde M."/>
            <person name="Jarek M."/>
            <person name="Friedl T."/>
            <person name="Seufert S."/>
            <person name="Schumacher M."/>
            <person name="Overmann J."/>
            <person name="Neumann-Schaal M."/>
            <person name="Petersen J."/>
        </authorList>
    </citation>
    <scope>NUCLEOTIDE SEQUENCE [LARGE SCALE GENOMIC DNA]</scope>
    <source>
        <strain evidence="8 9">SAG 39.79</strain>
    </source>
</reference>
<keyword evidence="2 5" id="KW-0808">Transferase</keyword>
<dbReference type="GO" id="GO:0009307">
    <property type="term" value="P:DNA restriction-modification system"/>
    <property type="evidence" value="ECO:0007669"/>
    <property type="project" value="UniProtKB-KW"/>
</dbReference>
<evidence type="ECO:0000256" key="2">
    <source>
        <dbReference type="ARBA" id="ARBA00022679"/>
    </source>
</evidence>
<dbReference type="AlphaFoldDB" id="A0AB37UGV1"/>
<dbReference type="RefSeq" id="WP_106169593.1">
    <property type="nucleotide sequence ID" value="NZ_JAVKZF010000007.1"/>
</dbReference>
<evidence type="ECO:0000256" key="3">
    <source>
        <dbReference type="ARBA" id="ARBA00022691"/>
    </source>
</evidence>
<dbReference type="PRINTS" id="PR00105">
    <property type="entry name" value="C5METTRFRASE"/>
</dbReference>
<dbReference type="InterPro" id="IPR029063">
    <property type="entry name" value="SAM-dependent_MTases_sf"/>
</dbReference>
<dbReference type="GO" id="GO:0003677">
    <property type="term" value="F:DNA binding"/>
    <property type="evidence" value="ECO:0007669"/>
    <property type="project" value="TreeGrafter"/>
</dbReference>
<gene>
    <name evidence="8" type="primary">hindVM</name>
    <name evidence="8" type="ORF">DSM107010_38320</name>
</gene>
<dbReference type="PANTHER" id="PTHR10629:SF52">
    <property type="entry name" value="DNA (CYTOSINE-5)-METHYLTRANSFERASE 1"/>
    <property type="match status" value="1"/>
</dbReference>
<accession>A0AB37UGV1</accession>
<keyword evidence="1 5" id="KW-0489">Methyltransferase</keyword>
<dbReference type="PROSITE" id="PS00094">
    <property type="entry name" value="C5_MTASE_1"/>
    <property type="match status" value="1"/>
</dbReference>
<dbReference type="PROSITE" id="PS51679">
    <property type="entry name" value="SAM_MT_C5"/>
    <property type="match status" value="1"/>
</dbReference>
<protein>
    <recommendedName>
        <fullName evidence="7">Cytosine-specific methyltransferase</fullName>
        <ecNumber evidence="7">2.1.1.37</ecNumber>
    </recommendedName>
</protein>
<dbReference type="InterPro" id="IPR050390">
    <property type="entry name" value="C5-Methyltransferase"/>
</dbReference>
<feature type="active site" evidence="5">
    <location>
        <position position="88"/>
    </location>
</feature>
<dbReference type="GO" id="GO:0003886">
    <property type="term" value="F:DNA (cytosine-5-)-methyltransferase activity"/>
    <property type="evidence" value="ECO:0007669"/>
    <property type="project" value="UniProtKB-EC"/>
</dbReference>
<dbReference type="EC" id="2.1.1.37" evidence="7"/>
<dbReference type="NCBIfam" id="TIGR00675">
    <property type="entry name" value="dcm"/>
    <property type="match status" value="1"/>
</dbReference>
<keyword evidence="3 5" id="KW-0949">S-adenosyl-L-methionine</keyword>
<keyword evidence="4" id="KW-0680">Restriction system</keyword>
<dbReference type="Proteomes" id="UP000282574">
    <property type="component" value="Unassembled WGS sequence"/>
</dbReference>
<evidence type="ECO:0000256" key="5">
    <source>
        <dbReference type="PROSITE-ProRule" id="PRU01016"/>
    </source>
</evidence>
<dbReference type="SUPFAM" id="SSF53335">
    <property type="entry name" value="S-adenosyl-L-methionine-dependent methyltransferases"/>
    <property type="match status" value="1"/>
</dbReference>
<evidence type="ECO:0000313" key="9">
    <source>
        <dbReference type="Proteomes" id="UP000282574"/>
    </source>
</evidence>
<dbReference type="InterPro" id="IPR018117">
    <property type="entry name" value="C5_DNA_meth_AS"/>
</dbReference>
<comment type="similarity">
    <text evidence="5 6">Belongs to the class I-like SAM-binding methyltransferase superfamily. C5-methyltransferase family.</text>
</comment>
<dbReference type="Gene3D" id="3.40.50.150">
    <property type="entry name" value="Vaccinia Virus protein VP39"/>
    <property type="match status" value="1"/>
</dbReference>
<dbReference type="InterPro" id="IPR001525">
    <property type="entry name" value="C5_MeTfrase"/>
</dbReference>
<evidence type="ECO:0000256" key="6">
    <source>
        <dbReference type="RuleBase" id="RU000416"/>
    </source>
</evidence>
<name>A0AB37UGV1_9CYAN</name>
<dbReference type="GO" id="GO:0032259">
    <property type="term" value="P:methylation"/>
    <property type="evidence" value="ECO:0007669"/>
    <property type="project" value="UniProtKB-KW"/>
</dbReference>
<dbReference type="PANTHER" id="PTHR10629">
    <property type="entry name" value="CYTOSINE-SPECIFIC METHYLTRANSFERASE"/>
    <property type="match status" value="1"/>
</dbReference>
<evidence type="ECO:0000256" key="4">
    <source>
        <dbReference type="ARBA" id="ARBA00022747"/>
    </source>
</evidence>
<keyword evidence="9" id="KW-1185">Reference proteome</keyword>
<sequence length="330" mass="37539">MNRYSQIKLQYPKWRSLDLFAGCGGLSLGFQNVGFQIVASFDNWEPALKVYKNNFQHQIYNLDLQNLDLNTDFLMQFEPDIILGGPPCQDFSSAGKRDEDLGRGNLTVVFAETIAQLRPQWFVMENVDRLVKSYKYKAAREIFKTAGYGLNEVVLDASLCGVPQKRKRFFCIGELGGTDRILIPYFQANLSQQPMTLRDYLGDSLGIEYYYRHPRSYKRRAIFSIDEPSPTIRGVNRPIPKTYKLHPGDAAPISSHIRPLTTIERSYIQTFPPTFVFQGAKTDLEQMIGNAVPVKLAEYVARCIAQYLTDRASAIAEESKSQVVQLSLLH</sequence>
<organism evidence="8 9">
    <name type="scientific">Chroococcidiopsis cubana SAG 39.79</name>
    <dbReference type="NCBI Taxonomy" id="388085"/>
    <lineage>
        <taxon>Bacteria</taxon>
        <taxon>Bacillati</taxon>
        <taxon>Cyanobacteriota</taxon>
        <taxon>Cyanophyceae</taxon>
        <taxon>Chroococcidiopsidales</taxon>
        <taxon>Chroococcidiopsidaceae</taxon>
        <taxon>Chroococcidiopsis</taxon>
    </lineage>
</organism>
<dbReference type="PROSITE" id="PS00095">
    <property type="entry name" value="C5_MTASE_2"/>
    <property type="match status" value="1"/>
</dbReference>
<evidence type="ECO:0000313" key="8">
    <source>
        <dbReference type="EMBL" id="RUT10828.1"/>
    </source>
</evidence>
<evidence type="ECO:0000256" key="7">
    <source>
        <dbReference type="RuleBase" id="RU000417"/>
    </source>
</evidence>
<dbReference type="CDD" id="cd00315">
    <property type="entry name" value="Cyt_C5_DNA_methylase"/>
    <property type="match status" value="1"/>
</dbReference>
<comment type="caution">
    <text evidence="8">The sequence shown here is derived from an EMBL/GenBank/DDBJ whole genome shotgun (WGS) entry which is preliminary data.</text>
</comment>
<dbReference type="EMBL" id="RSCK01000035">
    <property type="protein sequence ID" value="RUT10828.1"/>
    <property type="molecule type" value="Genomic_DNA"/>
</dbReference>
<dbReference type="Pfam" id="PF00145">
    <property type="entry name" value="DNA_methylase"/>
    <property type="match status" value="1"/>
</dbReference>